<evidence type="ECO:0000259" key="9">
    <source>
        <dbReference type="PROSITE" id="PS51479"/>
    </source>
</evidence>
<feature type="region of interest" description="Disordered" evidence="6">
    <location>
        <begin position="715"/>
        <end position="764"/>
    </location>
</feature>
<evidence type="ECO:0000256" key="2">
    <source>
        <dbReference type="ARBA" id="ARBA00022771"/>
    </source>
</evidence>
<dbReference type="Proteomes" id="UP000278807">
    <property type="component" value="Unassembled WGS sequence"/>
</dbReference>
<reference evidence="10 11" key="2">
    <citation type="submission" date="2018-11" db="EMBL/GenBank/DDBJ databases">
        <authorList>
            <consortium name="Pathogen Informatics"/>
        </authorList>
    </citation>
    <scope>NUCLEOTIDE SEQUENCE [LARGE SCALE GENOMIC DNA]</scope>
</reference>
<dbReference type="Pfam" id="PF00642">
    <property type="entry name" value="zf-CCCH"/>
    <property type="match status" value="1"/>
</dbReference>
<protein>
    <submittedName>
        <fullName evidence="12">RING finger protein 113A</fullName>
    </submittedName>
</protein>
<feature type="compositionally biased region" description="Basic and acidic residues" evidence="6">
    <location>
        <begin position="731"/>
        <end position="756"/>
    </location>
</feature>
<evidence type="ECO:0000256" key="6">
    <source>
        <dbReference type="SAM" id="MobiDB-lite"/>
    </source>
</evidence>
<evidence type="ECO:0000259" key="8">
    <source>
        <dbReference type="PROSITE" id="PS50103"/>
    </source>
</evidence>
<evidence type="ECO:0000259" key="7">
    <source>
        <dbReference type="PROSITE" id="PS50089"/>
    </source>
</evidence>
<dbReference type="PANTHER" id="PTHR12930">
    <property type="entry name" value="ZINC FINGER PROTEIN 183"/>
    <property type="match status" value="1"/>
</dbReference>
<reference evidence="12" key="1">
    <citation type="submission" date="2017-02" db="UniProtKB">
        <authorList>
            <consortium name="WormBaseParasite"/>
        </authorList>
    </citation>
    <scope>IDENTIFICATION</scope>
</reference>
<evidence type="ECO:0000256" key="1">
    <source>
        <dbReference type="ARBA" id="ARBA00022723"/>
    </source>
</evidence>
<dbReference type="SUPFAM" id="SSF57850">
    <property type="entry name" value="RING/U-box"/>
    <property type="match status" value="1"/>
</dbReference>
<dbReference type="Pfam" id="PF04181">
    <property type="entry name" value="RPAP2_Rtr1"/>
    <property type="match status" value="1"/>
</dbReference>
<dbReference type="InterPro" id="IPR036671">
    <property type="entry name" value="DPH_MB_sf"/>
</dbReference>
<keyword evidence="11" id="KW-1185">Reference proteome</keyword>
<dbReference type="Gene3D" id="1.10.287.110">
    <property type="entry name" value="DnaJ domain"/>
    <property type="match status" value="1"/>
</dbReference>
<feature type="domain" description="RING-type" evidence="7">
    <location>
        <begin position="241"/>
        <end position="279"/>
    </location>
</feature>
<dbReference type="PROSITE" id="PS00518">
    <property type="entry name" value="ZF_RING_1"/>
    <property type="match status" value="1"/>
</dbReference>
<keyword evidence="1 4" id="KW-0479">Metal-binding</keyword>
<dbReference type="PROSITE" id="PS51479">
    <property type="entry name" value="ZF_RTR1"/>
    <property type="match status" value="1"/>
</dbReference>
<dbReference type="InterPro" id="IPR001841">
    <property type="entry name" value="Znf_RING"/>
</dbReference>
<evidence type="ECO:0000256" key="4">
    <source>
        <dbReference type="PROSITE-ProRule" id="PRU00723"/>
    </source>
</evidence>
<proteinExistence type="inferred from homology"/>
<evidence type="ECO:0000313" key="12">
    <source>
        <dbReference type="WBParaSite" id="HNAJ_0000357301-mRNA-1"/>
    </source>
</evidence>
<dbReference type="SUPFAM" id="SSF90229">
    <property type="entry name" value="CCCH zinc finger"/>
    <property type="match status" value="1"/>
</dbReference>
<dbReference type="CDD" id="cd16539">
    <property type="entry name" value="RING-HC_RNF113A_B"/>
    <property type="match status" value="1"/>
</dbReference>
<dbReference type="PROSITE" id="PS50103">
    <property type="entry name" value="ZF_C3H1"/>
    <property type="match status" value="1"/>
</dbReference>
<dbReference type="Gene3D" id="3.30.40.10">
    <property type="entry name" value="Zinc/RING finger domain, C3HC4 (zinc finger)"/>
    <property type="match status" value="1"/>
</dbReference>
<dbReference type="InterPro" id="IPR000571">
    <property type="entry name" value="Znf_CCCH"/>
</dbReference>
<comment type="similarity">
    <text evidence="5">Belongs to the RPAP2 family.</text>
</comment>
<feature type="region of interest" description="Disordered" evidence="6">
    <location>
        <begin position="302"/>
        <end position="354"/>
    </location>
</feature>
<dbReference type="InterPro" id="IPR007308">
    <property type="entry name" value="Rtr1/RPAP2_dom"/>
</dbReference>
<dbReference type="GO" id="GO:0034247">
    <property type="term" value="P:snoRNA splicing"/>
    <property type="evidence" value="ECO:0007669"/>
    <property type="project" value="TreeGrafter"/>
</dbReference>
<dbReference type="InterPro" id="IPR039971">
    <property type="entry name" value="CWC24-like"/>
</dbReference>
<gene>
    <name evidence="10" type="ORF">HNAJ_LOCUS3571</name>
</gene>
<feature type="domain" description="RTR1-type" evidence="9">
    <location>
        <begin position="592"/>
        <end position="676"/>
    </location>
</feature>
<dbReference type="Pfam" id="PF13923">
    <property type="entry name" value="zf-C3HC4_2"/>
    <property type="match status" value="1"/>
</dbReference>
<dbReference type="PROSITE" id="PS50089">
    <property type="entry name" value="ZF_RING_2"/>
    <property type="match status" value="1"/>
</dbReference>
<dbReference type="InterPro" id="IPR036855">
    <property type="entry name" value="Znf_CCCH_sf"/>
</dbReference>
<dbReference type="Gene3D" id="3.10.660.10">
    <property type="entry name" value="DPH Zinc finger"/>
    <property type="match status" value="1"/>
</dbReference>
<dbReference type="WBParaSite" id="HNAJ_0000357301-mRNA-1">
    <property type="protein sequence ID" value="HNAJ_0000357301-mRNA-1"/>
    <property type="gene ID" value="HNAJ_0000357301"/>
</dbReference>
<dbReference type="InterPro" id="IPR017907">
    <property type="entry name" value="Znf_RING_CS"/>
</dbReference>
<dbReference type="GO" id="GO:0005684">
    <property type="term" value="C:U2-type spliceosomal complex"/>
    <property type="evidence" value="ECO:0007669"/>
    <property type="project" value="TreeGrafter"/>
</dbReference>
<dbReference type="SUPFAM" id="SSF144217">
    <property type="entry name" value="CSL zinc finger"/>
    <property type="match status" value="1"/>
</dbReference>
<evidence type="ECO:0000256" key="5">
    <source>
        <dbReference type="PROSITE-ProRule" id="PRU00812"/>
    </source>
</evidence>
<dbReference type="SMART" id="SM00184">
    <property type="entry name" value="RING"/>
    <property type="match status" value="1"/>
</dbReference>
<dbReference type="SUPFAM" id="SSF46565">
    <property type="entry name" value="Chaperone J-domain"/>
    <property type="match status" value="1"/>
</dbReference>
<sequence>MSEVNPTCLFIKKRKKAATRSKEESSGSDDDVRIVKKKEKIDSNPLVQKTAYFSAKRKTVSDEDSGDELTSVAFKADYNAVTSGPKDQGATATLEIDTDITQDAQALFIKSQQINKEVKSNTDKVYRGMNNYAQYLEKKDTVMGNAASGFNRKGPMRAPAHLRATVRWDYQPDVCKDYKETGFCSFGDSCKFLHDRSDYKHGWQLEQEFQEGVYGVEGNDNRYEIKSDEDEDGDQYLPLKCIICRGDFKDPVVTNCKHYFCSACAIKRLKKTTRCYACTEDTKGVFKMARDLFSRIEAIKAKRKEKGLPEDSDAEDADRGSANGEGGHDHHHHNHSEPCCSHGHSHAPTTNDHNEHYISSSELEEDSDEEEKKAKPPVAFPTLTRLEGAKPESVEDCDSSCDQSADIATLKAAVRAGQLECHPDKCVHLSDVEQTERRGHFEALIRAWRVLECDESRRRYDAALRQARLLYSTSAPVHCTLNFSDLSSGEEEIDPEEVYTASCRCGGEFILEGVAALARIPYAHCFQCSLVARMNDGEFKLDEPSTTERGPFQASKQDYDATRRRKALCLRNFMRIVERFAQNPVTEEMVAMALPWLEREQFDDIPVERFAYKNCGYILCKNTLPKKQLNQKYRISVARRRVYEVGDRKYFCSDWCYRASCHIRHQIPSDPVWCRSLPNGPMLNLTFLPANAPGRPGKTILDALANLRLIADIENTKSQSPSSEDEEGCCDLEKESSDSEDKSSENSEGTDEHSHWNEVIPQPRKAKIIERESKTFDKSPLNVKEEESKNVAVTANVKSEILPKKEMNVEQGVELDPKGVVLNRLQEWVTKESVEVLYSEGSPTSKDQAKCPSSEYGAKVKAFFSDAEATENGPNIVLPFVDSVSQGNLRLQILMESLSPSLKNILFRMKIPSSPIYGKLRNLLAHFHLTNKNLHVRPEQLKIMCCSLLHLLTAKDDKLIPHRELVEMLSSSFDGDETKVEAHLSSVMQIVDKFHEESLEMPS</sequence>
<dbReference type="PANTHER" id="PTHR12930:SF0">
    <property type="entry name" value="RING FINGER PROTEIN 113B"/>
    <property type="match status" value="1"/>
</dbReference>
<dbReference type="SMART" id="SM00356">
    <property type="entry name" value="ZnF_C3H1"/>
    <property type="match status" value="1"/>
</dbReference>
<dbReference type="OrthoDB" id="25761at2759"/>
<dbReference type="EMBL" id="UZAE01002128">
    <property type="protein sequence ID" value="VDN99430.1"/>
    <property type="molecule type" value="Genomic_DNA"/>
</dbReference>
<keyword evidence="3 4" id="KW-0862">Zinc</keyword>
<organism evidence="12">
    <name type="scientific">Rodentolepis nana</name>
    <name type="common">Dwarf tapeworm</name>
    <name type="synonym">Hymenolepis nana</name>
    <dbReference type="NCBI Taxonomy" id="102285"/>
    <lineage>
        <taxon>Eukaryota</taxon>
        <taxon>Metazoa</taxon>
        <taxon>Spiralia</taxon>
        <taxon>Lophotrochozoa</taxon>
        <taxon>Platyhelminthes</taxon>
        <taxon>Cestoda</taxon>
        <taxon>Eucestoda</taxon>
        <taxon>Cyclophyllidea</taxon>
        <taxon>Hymenolepididae</taxon>
        <taxon>Rodentolepis</taxon>
    </lineage>
</organism>
<dbReference type="STRING" id="102285.A0A0R3T934"/>
<dbReference type="GO" id="GO:0008270">
    <property type="term" value="F:zinc ion binding"/>
    <property type="evidence" value="ECO:0007669"/>
    <property type="project" value="UniProtKB-KW"/>
</dbReference>
<dbReference type="AlphaFoldDB" id="A0A0R3T934"/>
<evidence type="ECO:0000313" key="11">
    <source>
        <dbReference type="Proteomes" id="UP000278807"/>
    </source>
</evidence>
<dbReference type="InterPro" id="IPR036869">
    <property type="entry name" value="J_dom_sf"/>
</dbReference>
<name>A0A0R3T934_RODNA</name>
<evidence type="ECO:0000256" key="3">
    <source>
        <dbReference type="ARBA" id="ARBA00022833"/>
    </source>
</evidence>
<dbReference type="Gene3D" id="1.25.40.820">
    <property type="match status" value="1"/>
</dbReference>
<keyword evidence="2 4" id="KW-0863">Zinc-finger</keyword>
<feature type="zinc finger region" description="C3H1-type" evidence="4">
    <location>
        <begin position="169"/>
        <end position="197"/>
    </location>
</feature>
<feature type="domain" description="C3H1-type" evidence="8">
    <location>
        <begin position="169"/>
        <end position="197"/>
    </location>
</feature>
<dbReference type="InterPro" id="IPR038534">
    <property type="entry name" value="Rtr1/RPAP2_sf"/>
</dbReference>
<evidence type="ECO:0000313" key="10">
    <source>
        <dbReference type="EMBL" id="VDN99430.1"/>
    </source>
</evidence>
<accession>A0A0R3T934</accession>
<dbReference type="InterPro" id="IPR013083">
    <property type="entry name" value="Znf_RING/FYVE/PHD"/>
</dbReference>